<dbReference type="GO" id="GO:0009361">
    <property type="term" value="C:succinate-CoA ligase complex (ADP-forming)"/>
    <property type="evidence" value="ECO:0007669"/>
    <property type="project" value="TreeGrafter"/>
</dbReference>
<comment type="caution">
    <text evidence="3">The sequence shown here is derived from an EMBL/GenBank/DDBJ whole genome shotgun (WGS) entry which is preliminary data.</text>
</comment>
<dbReference type="PRINTS" id="PR01798">
    <property type="entry name" value="SCOASYNTHASE"/>
</dbReference>
<dbReference type="InterPro" id="IPR036291">
    <property type="entry name" value="NAD(P)-bd_dom_sf"/>
</dbReference>
<reference evidence="3" key="1">
    <citation type="submission" date="2023-03" db="EMBL/GenBank/DDBJ databases">
        <title>Massive genome expansion in bonnet fungi (Mycena s.s.) driven by repeated elements and novel gene families across ecological guilds.</title>
        <authorList>
            <consortium name="Lawrence Berkeley National Laboratory"/>
            <person name="Harder C.B."/>
            <person name="Miyauchi S."/>
            <person name="Viragh M."/>
            <person name="Kuo A."/>
            <person name="Thoen E."/>
            <person name="Andreopoulos B."/>
            <person name="Lu D."/>
            <person name="Skrede I."/>
            <person name="Drula E."/>
            <person name="Henrissat B."/>
            <person name="Morin E."/>
            <person name="Kohler A."/>
            <person name="Barry K."/>
            <person name="LaButti K."/>
            <person name="Morin E."/>
            <person name="Salamov A."/>
            <person name="Lipzen A."/>
            <person name="Mereny Z."/>
            <person name="Hegedus B."/>
            <person name="Baldrian P."/>
            <person name="Stursova M."/>
            <person name="Weitz H."/>
            <person name="Taylor A."/>
            <person name="Grigoriev I.V."/>
            <person name="Nagy L.G."/>
            <person name="Martin F."/>
            <person name="Kauserud H."/>
        </authorList>
    </citation>
    <scope>NUCLEOTIDE SEQUENCE</scope>
    <source>
        <strain evidence="3">CBHHK067</strain>
    </source>
</reference>
<dbReference type="GO" id="GO:0004775">
    <property type="term" value="F:succinate-CoA ligase (ADP-forming) activity"/>
    <property type="evidence" value="ECO:0007669"/>
    <property type="project" value="TreeGrafter"/>
</dbReference>
<dbReference type="Pfam" id="PF02629">
    <property type="entry name" value="CoA_binding"/>
    <property type="match status" value="1"/>
</dbReference>
<dbReference type="InterPro" id="IPR005811">
    <property type="entry name" value="SUCC_ACL_C"/>
</dbReference>
<dbReference type="Gene3D" id="3.40.50.720">
    <property type="entry name" value="NAD(P)-binding Rossmann-like Domain"/>
    <property type="match status" value="1"/>
</dbReference>
<protein>
    <submittedName>
        <fullName evidence="3">Succinyl-CoA synthetase-like protein</fullName>
    </submittedName>
</protein>
<dbReference type="AlphaFoldDB" id="A0AAD7CLZ7"/>
<feature type="region of interest" description="Disordered" evidence="1">
    <location>
        <begin position="365"/>
        <end position="399"/>
    </location>
</feature>
<name>A0AAD7CLZ7_MYCRO</name>
<sequence>MLSHRVAPRLSRKNISRARKSPLHLASFSTSSSRLSYSDTINNLKIGAHTRVIFQGFTGKQATANAIESIAWGTNIVGGVTPGRDGMHPVLETLPVFPTVKAAMRELKPDATGIYVAAHQAAAAIEEAIEAEIPLIVAVAEHIPVHDMLKIHSMLKSQSKSRLVGANTPGIISALGRCRIGFQPLPCFAPGHVGIVAKSGTLSYEAVASLTRAGLGQSLCIGMGGDVVAGTDFVDALTVFEHDRDTHGILVIGEVGGRAEEEAAAWIADYRRRTANPKPIVALVGGKLAKPGRVMGHAGAWRGLTESSAEAKYQILHAAGAVMVNHPAQFGAVMKVELERGLDALAAKVSEEKFRSEFDNVARATGTQRRGASASQLRAYHTSHRPRPASVPGNHGHRRSLHLPSAPAADLLLKHGFALTRDPPPVQVPHILSVTIDRSTRAPCLLVSDTRGNEDIPQTLSRNDKRIPFDFREGPSETDIAETLAFLRITHPHAAASARRLISALHQLFLTYEGIALDVKIAAPHEPAADADALLAWDPQFTFDDAAYRLCKRHGALHALRDVSPAALHPVELAGEADGIVYVKLGPTDRADPAYASYNIGTLVNGAGLAMNTVDALALPPHAGHAANFLDTGGKATAETVKKSFALLLADERVKVIFVNIFGGLTLGDMIARGILLAFRELGLEDRGIPVVVRIRGTNEAEGQRIVAESGLKVFAFDGFDEAAAKCAELARG</sequence>
<dbReference type="SMART" id="SM00881">
    <property type="entry name" value="CoA_binding"/>
    <property type="match status" value="1"/>
</dbReference>
<dbReference type="InterPro" id="IPR016102">
    <property type="entry name" value="Succinyl-CoA_synth-like"/>
</dbReference>
<accession>A0AAD7CLZ7</accession>
<dbReference type="GO" id="GO:0006099">
    <property type="term" value="P:tricarboxylic acid cycle"/>
    <property type="evidence" value="ECO:0007669"/>
    <property type="project" value="TreeGrafter"/>
</dbReference>
<feature type="domain" description="CoA-binding" evidence="2">
    <location>
        <begin position="45"/>
        <end position="143"/>
    </location>
</feature>
<evidence type="ECO:0000313" key="4">
    <source>
        <dbReference type="Proteomes" id="UP001221757"/>
    </source>
</evidence>
<evidence type="ECO:0000259" key="2">
    <source>
        <dbReference type="SMART" id="SM00881"/>
    </source>
</evidence>
<keyword evidence="4" id="KW-1185">Reference proteome</keyword>
<dbReference type="GO" id="GO:0005739">
    <property type="term" value="C:mitochondrion"/>
    <property type="evidence" value="ECO:0007669"/>
    <property type="project" value="TreeGrafter"/>
</dbReference>
<evidence type="ECO:0000256" key="1">
    <source>
        <dbReference type="SAM" id="MobiDB-lite"/>
    </source>
</evidence>
<dbReference type="PANTHER" id="PTHR11117:SF6">
    <property type="entry name" value="SYNTHETASE SUBUNIT ALPHA, PUTATIVE (AFU_ORTHOLOGUE AFUA_1G10830)-RELATED"/>
    <property type="match status" value="1"/>
</dbReference>
<dbReference type="Gene3D" id="3.40.50.261">
    <property type="entry name" value="Succinyl-CoA synthetase domains"/>
    <property type="match status" value="2"/>
</dbReference>
<evidence type="ECO:0000313" key="3">
    <source>
        <dbReference type="EMBL" id="KAJ7652904.1"/>
    </source>
</evidence>
<dbReference type="FunFam" id="3.40.50.261:FF:000017">
    <property type="entry name" value="Succinyl-CoA synthetase subunit alpha"/>
    <property type="match status" value="1"/>
</dbReference>
<organism evidence="3 4">
    <name type="scientific">Mycena rosella</name>
    <name type="common">Pink bonnet</name>
    <name type="synonym">Agaricus rosellus</name>
    <dbReference type="NCBI Taxonomy" id="1033263"/>
    <lineage>
        <taxon>Eukaryota</taxon>
        <taxon>Fungi</taxon>
        <taxon>Dikarya</taxon>
        <taxon>Basidiomycota</taxon>
        <taxon>Agaricomycotina</taxon>
        <taxon>Agaricomycetes</taxon>
        <taxon>Agaricomycetidae</taxon>
        <taxon>Agaricales</taxon>
        <taxon>Marasmiineae</taxon>
        <taxon>Mycenaceae</taxon>
        <taxon>Mycena</taxon>
    </lineage>
</organism>
<proteinExistence type="predicted"/>
<dbReference type="EMBL" id="JARKIE010000343">
    <property type="protein sequence ID" value="KAJ7652904.1"/>
    <property type="molecule type" value="Genomic_DNA"/>
</dbReference>
<gene>
    <name evidence="3" type="ORF">B0H17DRAFT_1101277</name>
</gene>
<dbReference type="SUPFAM" id="SSF52210">
    <property type="entry name" value="Succinyl-CoA synthetase domains"/>
    <property type="match status" value="2"/>
</dbReference>
<dbReference type="Gene3D" id="3.30.470.20">
    <property type="entry name" value="ATP-grasp fold, B domain"/>
    <property type="match status" value="1"/>
</dbReference>
<dbReference type="PANTHER" id="PTHR11117">
    <property type="entry name" value="SUCCINYL-COA LIGASE SUBUNIT ALPHA"/>
    <property type="match status" value="1"/>
</dbReference>
<feature type="compositionally biased region" description="Polar residues" evidence="1">
    <location>
        <begin position="365"/>
        <end position="376"/>
    </location>
</feature>
<dbReference type="GO" id="GO:0004776">
    <property type="term" value="F:succinate-CoA ligase (GDP-forming) activity"/>
    <property type="evidence" value="ECO:0007669"/>
    <property type="project" value="TreeGrafter"/>
</dbReference>
<dbReference type="Proteomes" id="UP001221757">
    <property type="component" value="Unassembled WGS sequence"/>
</dbReference>
<dbReference type="Pfam" id="PF00549">
    <property type="entry name" value="Ligase_CoA"/>
    <property type="match status" value="2"/>
</dbReference>
<dbReference type="SUPFAM" id="SSF51735">
    <property type="entry name" value="NAD(P)-binding Rossmann-fold domains"/>
    <property type="match status" value="1"/>
</dbReference>
<dbReference type="InterPro" id="IPR003781">
    <property type="entry name" value="CoA-bd"/>
</dbReference>
<dbReference type="FunFam" id="3.40.50.720:FF:000340">
    <property type="entry name" value="Succinyl-CoA synthetase subunit alpha"/>
    <property type="match status" value="1"/>
</dbReference>